<dbReference type="InterPro" id="IPR003593">
    <property type="entry name" value="AAA+_ATPase"/>
</dbReference>
<keyword evidence="3" id="KW-0813">Transport</keyword>
<keyword evidence="11" id="KW-1185">Reference proteome</keyword>
<reference evidence="10 11" key="1">
    <citation type="submission" date="2019-07" db="EMBL/GenBank/DDBJ databases">
        <title>New species of Amycolatopsis and Streptomyces.</title>
        <authorList>
            <person name="Duangmal K."/>
            <person name="Teo W.F.A."/>
            <person name="Lipun K."/>
        </authorList>
    </citation>
    <scope>NUCLEOTIDE SEQUENCE [LARGE SCALE GENOMIC DNA]</scope>
    <source>
        <strain evidence="10 11">NBRC 106415</strain>
    </source>
</reference>
<gene>
    <name evidence="10" type="ORF">FNH08_44035</name>
</gene>
<dbReference type="GO" id="GO:0005524">
    <property type="term" value="F:ATP binding"/>
    <property type="evidence" value="ECO:0007669"/>
    <property type="project" value="UniProtKB-KW"/>
</dbReference>
<feature type="domain" description="ABC transporter" evidence="9">
    <location>
        <begin position="19"/>
        <end position="266"/>
    </location>
</feature>
<dbReference type="RefSeq" id="WP_152777121.1">
    <property type="nucleotide sequence ID" value="NZ_VJZC01000661.1"/>
</dbReference>
<dbReference type="GO" id="GO:0015833">
    <property type="term" value="P:peptide transport"/>
    <property type="evidence" value="ECO:0007669"/>
    <property type="project" value="InterPro"/>
</dbReference>
<proteinExistence type="inferred from homology"/>
<keyword evidence="5" id="KW-0547">Nucleotide-binding</keyword>
<evidence type="ECO:0000256" key="6">
    <source>
        <dbReference type="ARBA" id="ARBA00022840"/>
    </source>
</evidence>
<feature type="compositionally biased region" description="Low complexity" evidence="8">
    <location>
        <begin position="351"/>
        <end position="363"/>
    </location>
</feature>
<comment type="subcellular location">
    <subcellularLocation>
        <location evidence="1">Cell membrane</location>
        <topology evidence="1">Peripheral membrane protein</topology>
    </subcellularLocation>
</comment>
<dbReference type="NCBIfam" id="TIGR01727">
    <property type="entry name" value="oligo_HPY"/>
    <property type="match status" value="1"/>
</dbReference>
<comment type="similarity">
    <text evidence="2">Belongs to the ABC transporter superfamily.</text>
</comment>
<evidence type="ECO:0000259" key="9">
    <source>
        <dbReference type="PROSITE" id="PS50893"/>
    </source>
</evidence>
<dbReference type="InterPro" id="IPR027417">
    <property type="entry name" value="P-loop_NTPase"/>
</dbReference>
<dbReference type="InterPro" id="IPR017871">
    <property type="entry name" value="ABC_transporter-like_CS"/>
</dbReference>
<evidence type="ECO:0000256" key="8">
    <source>
        <dbReference type="SAM" id="MobiDB-lite"/>
    </source>
</evidence>
<dbReference type="GO" id="GO:0005886">
    <property type="term" value="C:plasma membrane"/>
    <property type="evidence" value="ECO:0007669"/>
    <property type="project" value="UniProtKB-SubCell"/>
</dbReference>
<feature type="region of interest" description="Disordered" evidence="8">
    <location>
        <begin position="341"/>
        <end position="372"/>
    </location>
</feature>
<dbReference type="CDD" id="cd03257">
    <property type="entry name" value="ABC_NikE_OppD_transporters"/>
    <property type="match status" value="1"/>
</dbReference>
<dbReference type="PROSITE" id="PS00211">
    <property type="entry name" value="ABC_TRANSPORTER_1"/>
    <property type="match status" value="1"/>
</dbReference>
<dbReference type="InterPro" id="IPR013563">
    <property type="entry name" value="Oligopep_ABC_C"/>
</dbReference>
<dbReference type="EMBL" id="VJZC01000661">
    <property type="protein sequence ID" value="MPY63888.1"/>
    <property type="molecule type" value="Genomic_DNA"/>
</dbReference>
<dbReference type="InterPro" id="IPR003439">
    <property type="entry name" value="ABC_transporter-like_ATP-bd"/>
</dbReference>
<comment type="caution">
    <text evidence="10">The sequence shown here is derived from an EMBL/GenBank/DDBJ whole genome shotgun (WGS) entry which is preliminary data.</text>
</comment>
<evidence type="ECO:0000256" key="1">
    <source>
        <dbReference type="ARBA" id="ARBA00004202"/>
    </source>
</evidence>
<dbReference type="Pfam" id="PF00005">
    <property type="entry name" value="ABC_tran"/>
    <property type="match status" value="1"/>
</dbReference>
<dbReference type="Gene3D" id="3.40.50.300">
    <property type="entry name" value="P-loop containing nucleotide triphosphate hydrolases"/>
    <property type="match status" value="1"/>
</dbReference>
<keyword evidence="4" id="KW-1003">Cell membrane</keyword>
<protein>
    <submittedName>
        <fullName evidence="10">ABC transporter ATP-binding protein</fullName>
    </submittedName>
</protein>
<organism evidence="10 11">
    <name type="scientific">Streptomyces spongiae</name>
    <dbReference type="NCBI Taxonomy" id="565072"/>
    <lineage>
        <taxon>Bacteria</taxon>
        <taxon>Bacillati</taxon>
        <taxon>Actinomycetota</taxon>
        <taxon>Actinomycetes</taxon>
        <taxon>Kitasatosporales</taxon>
        <taxon>Streptomycetaceae</taxon>
        <taxon>Streptomyces</taxon>
    </lineage>
</organism>
<keyword evidence="6 10" id="KW-0067">ATP-binding</keyword>
<dbReference type="PANTHER" id="PTHR43297">
    <property type="entry name" value="OLIGOPEPTIDE TRANSPORT ATP-BINDING PROTEIN APPD"/>
    <property type="match status" value="1"/>
</dbReference>
<dbReference type="AlphaFoldDB" id="A0A5N8XXT6"/>
<evidence type="ECO:0000256" key="2">
    <source>
        <dbReference type="ARBA" id="ARBA00005417"/>
    </source>
</evidence>
<dbReference type="Pfam" id="PF08352">
    <property type="entry name" value="oligo_HPY"/>
    <property type="match status" value="1"/>
</dbReference>
<dbReference type="PANTHER" id="PTHR43297:SF2">
    <property type="entry name" value="DIPEPTIDE TRANSPORT ATP-BINDING PROTEIN DPPD"/>
    <property type="match status" value="1"/>
</dbReference>
<dbReference type="GO" id="GO:0016887">
    <property type="term" value="F:ATP hydrolysis activity"/>
    <property type="evidence" value="ECO:0007669"/>
    <property type="project" value="InterPro"/>
</dbReference>
<dbReference type="SMART" id="SM00382">
    <property type="entry name" value="AAA"/>
    <property type="match status" value="1"/>
</dbReference>
<dbReference type="SUPFAM" id="SSF52540">
    <property type="entry name" value="P-loop containing nucleoside triphosphate hydrolases"/>
    <property type="match status" value="1"/>
</dbReference>
<accession>A0A5N8XXT6</accession>
<evidence type="ECO:0000256" key="4">
    <source>
        <dbReference type="ARBA" id="ARBA00022475"/>
    </source>
</evidence>
<dbReference type="Proteomes" id="UP000400924">
    <property type="component" value="Unassembled WGS sequence"/>
</dbReference>
<evidence type="ECO:0000256" key="3">
    <source>
        <dbReference type="ARBA" id="ARBA00022448"/>
    </source>
</evidence>
<evidence type="ECO:0000256" key="7">
    <source>
        <dbReference type="ARBA" id="ARBA00023136"/>
    </source>
</evidence>
<evidence type="ECO:0000313" key="11">
    <source>
        <dbReference type="Proteomes" id="UP000400924"/>
    </source>
</evidence>
<keyword evidence="7" id="KW-0472">Membrane</keyword>
<evidence type="ECO:0000313" key="10">
    <source>
        <dbReference type="EMBL" id="MPY63888.1"/>
    </source>
</evidence>
<dbReference type="PROSITE" id="PS50893">
    <property type="entry name" value="ABC_TRANSPORTER_2"/>
    <property type="match status" value="1"/>
</dbReference>
<evidence type="ECO:0000256" key="5">
    <source>
        <dbReference type="ARBA" id="ARBA00022741"/>
    </source>
</evidence>
<dbReference type="FunFam" id="3.40.50.300:FF:000016">
    <property type="entry name" value="Oligopeptide ABC transporter ATP-binding component"/>
    <property type="match status" value="1"/>
</dbReference>
<sequence length="372" mass="39925">MPDEPLPEVPLPDEPLLDVRDLRVRFRTRTGTVTAVDGLSLSVAPGEILGVVGESGSGKSVSMLAVLRLLTSRNVTVSGEVRFRGRDLLTLPDKELRSVRGREIAMVFQDPMTALTPVYTVGWQIAEQIRAHERVSRKAAHARAVELLSDVGIPDAASRVNAYPHEFSGGMRQRAVIAMALSCGPALLIADEPTTALDVTIQAQILDLMRELNARGSAVVLITHDMGVVSEIADRVLVMYGGRVAEEGPRRSVFHGPRHPYTWGLLDSVPRVGGPRLRRLPTIAGMPVSPGDLEGGCAFAPRCPARHDRCDERPALSGHPGEAAHRDACWLPADDRTAVRLATRTAKADPADQAGPGDPADSADAADREMAP</sequence>
<dbReference type="InterPro" id="IPR050388">
    <property type="entry name" value="ABC_Ni/Peptide_Import"/>
</dbReference>
<name>A0A5N8XXT6_9ACTN</name>
<dbReference type="OrthoDB" id="8481147at2"/>